<dbReference type="STRING" id="1630136.AS592_07150"/>
<evidence type="ECO:0000256" key="1">
    <source>
        <dbReference type="ARBA" id="ARBA00022649"/>
    </source>
</evidence>
<keyword evidence="1" id="KW-1277">Toxin-antitoxin system</keyword>
<evidence type="ECO:0000313" key="2">
    <source>
        <dbReference type="EMBL" id="KYJ86571.1"/>
    </source>
</evidence>
<dbReference type="Proteomes" id="UP000075359">
    <property type="component" value="Unassembled WGS sequence"/>
</dbReference>
<dbReference type="EMBL" id="LNKT01000023">
    <property type="protein sequence ID" value="KYJ86571.1"/>
    <property type="molecule type" value="Genomic_DNA"/>
</dbReference>
<protein>
    <recommendedName>
        <fullName evidence="4">CopG family transcriptional regulator</fullName>
    </recommendedName>
</protein>
<reference evidence="2 3" key="1">
    <citation type="submission" date="2015-11" db="EMBL/GenBank/DDBJ databases">
        <title>Draft genome of Sulfurovum riftiae 1812E, a member of the Epsilonproteobacteria isolated from the tube of the deep-sea hydrothermal vent tubewom Riftia pachyptila.</title>
        <authorList>
            <person name="Vetriani C."/>
            <person name="Giovannelli D."/>
        </authorList>
    </citation>
    <scope>NUCLEOTIDE SEQUENCE [LARGE SCALE GENOMIC DNA]</scope>
    <source>
        <strain evidence="2 3">1812E</strain>
    </source>
</reference>
<comment type="caution">
    <text evidence="2">The sequence shown here is derived from an EMBL/GenBank/DDBJ whole genome shotgun (WGS) entry which is preliminary data.</text>
</comment>
<dbReference type="InterPro" id="IPR009956">
    <property type="entry name" value="Post-segregation_anti-tox_CcdA"/>
</dbReference>
<gene>
    <name evidence="2" type="ORF">AS592_07150</name>
</gene>
<keyword evidence="3" id="KW-1185">Reference proteome</keyword>
<dbReference type="Pfam" id="PF07362">
    <property type="entry name" value="CcdA"/>
    <property type="match status" value="1"/>
</dbReference>
<organism evidence="2 3">
    <name type="scientific">Sulfurovum riftiae</name>
    <dbReference type="NCBI Taxonomy" id="1630136"/>
    <lineage>
        <taxon>Bacteria</taxon>
        <taxon>Pseudomonadati</taxon>
        <taxon>Campylobacterota</taxon>
        <taxon>Epsilonproteobacteria</taxon>
        <taxon>Campylobacterales</taxon>
        <taxon>Sulfurovaceae</taxon>
        <taxon>Sulfurovum</taxon>
    </lineage>
</organism>
<accession>A0A151CGE2</accession>
<dbReference type="AlphaFoldDB" id="A0A151CGE2"/>
<name>A0A151CGE2_9BACT</name>
<proteinExistence type="predicted"/>
<dbReference type="OrthoDB" id="9863474at2"/>
<dbReference type="RefSeq" id="WP_067330907.1">
    <property type="nucleotide sequence ID" value="NZ_LNKT01000023.1"/>
</dbReference>
<evidence type="ECO:0000313" key="3">
    <source>
        <dbReference type="Proteomes" id="UP000075359"/>
    </source>
</evidence>
<evidence type="ECO:0008006" key="4">
    <source>
        <dbReference type="Google" id="ProtNLM"/>
    </source>
</evidence>
<sequence length="86" mass="9935">MAVSYSNDSMEKVTFNIPSELKEQLVALKDEMHISLSAIYNEAIANYVKQKELEKWQKGAELAMEDKEYMALSEEFGNDQGDLYEY</sequence>